<dbReference type="AlphaFoldDB" id="A0A9P9Y380"/>
<feature type="region of interest" description="Disordered" evidence="1">
    <location>
        <begin position="91"/>
        <end position="111"/>
    </location>
</feature>
<reference evidence="2" key="1">
    <citation type="journal article" date="2021" name="J Fungi (Basel)">
        <title>Genomic and Metabolomic Analyses of the Marine Fungus Emericellopsis cladophorae: Insights into Saltwater Adaptability Mechanisms and Its Biosynthetic Potential.</title>
        <authorList>
            <person name="Goncalves M.F.M."/>
            <person name="Hilario S."/>
            <person name="Van de Peer Y."/>
            <person name="Esteves A.C."/>
            <person name="Alves A."/>
        </authorList>
    </citation>
    <scope>NUCLEOTIDE SEQUENCE</scope>
    <source>
        <strain evidence="2">MUM 19.33</strain>
    </source>
</reference>
<evidence type="ECO:0000313" key="3">
    <source>
        <dbReference type="Proteomes" id="UP001055219"/>
    </source>
</evidence>
<organism evidence="2 3">
    <name type="scientific">Emericellopsis cladophorae</name>
    <dbReference type="NCBI Taxonomy" id="2686198"/>
    <lineage>
        <taxon>Eukaryota</taxon>
        <taxon>Fungi</taxon>
        <taxon>Dikarya</taxon>
        <taxon>Ascomycota</taxon>
        <taxon>Pezizomycotina</taxon>
        <taxon>Sordariomycetes</taxon>
        <taxon>Hypocreomycetidae</taxon>
        <taxon>Hypocreales</taxon>
        <taxon>Bionectriaceae</taxon>
        <taxon>Emericellopsis</taxon>
    </lineage>
</organism>
<dbReference type="EMBL" id="JAGIXG020000011">
    <property type="protein sequence ID" value="KAI6782788.1"/>
    <property type="molecule type" value="Genomic_DNA"/>
</dbReference>
<proteinExistence type="predicted"/>
<keyword evidence="3" id="KW-1185">Reference proteome</keyword>
<evidence type="ECO:0000256" key="1">
    <source>
        <dbReference type="SAM" id="MobiDB-lite"/>
    </source>
</evidence>
<name>A0A9P9Y380_9HYPO</name>
<evidence type="ECO:0000313" key="2">
    <source>
        <dbReference type="EMBL" id="KAI6782788.1"/>
    </source>
</evidence>
<gene>
    <name evidence="2" type="ORF">J7T54_000931</name>
</gene>
<accession>A0A9P9Y380</accession>
<dbReference type="RefSeq" id="XP_051363644.1">
    <property type="nucleotide sequence ID" value="XM_051504971.1"/>
</dbReference>
<protein>
    <submittedName>
        <fullName evidence="2">Uncharacterized protein</fullName>
    </submittedName>
</protein>
<dbReference type="Proteomes" id="UP001055219">
    <property type="component" value="Unassembled WGS sequence"/>
</dbReference>
<feature type="compositionally biased region" description="Low complexity" evidence="1">
    <location>
        <begin position="102"/>
        <end position="111"/>
    </location>
</feature>
<sequence length="218" mass="24325">MTRPIILHPATPAEVVTLILHNYWHPTTLIVGSPRQPFMEAFIYEVNALPEETLPQIRQKTLLQTSVSRHIRVAFAPTITHLRGFLSVFTQSDSRVSPPPHQSQQQQKKNSQQPLLIAYGFLEVHRMTTEWSAQGLGTSAASLVEAAMRNGFRAAIVEPRGGGDGFETWSSFAEEKAPILNGTVMRESGAWAGRMVEIGRILGRWFEIERLPGEEAIT</sequence>
<dbReference type="OrthoDB" id="5391496at2759"/>
<comment type="caution">
    <text evidence="2">The sequence shown here is derived from an EMBL/GenBank/DDBJ whole genome shotgun (WGS) entry which is preliminary data.</text>
</comment>
<reference evidence="2" key="2">
    <citation type="submission" date="2022-07" db="EMBL/GenBank/DDBJ databases">
        <authorList>
            <person name="Goncalves M.F.M."/>
            <person name="Hilario S."/>
            <person name="Van De Peer Y."/>
            <person name="Esteves A.C."/>
            <person name="Alves A."/>
        </authorList>
    </citation>
    <scope>NUCLEOTIDE SEQUENCE</scope>
    <source>
        <strain evidence="2">MUM 19.33</strain>
    </source>
</reference>
<dbReference type="GeneID" id="75827450"/>